<dbReference type="EMBL" id="JEMN01001747">
    <property type="protein sequence ID" value="KXH27936.1"/>
    <property type="molecule type" value="Genomic_DNA"/>
</dbReference>
<name>A0A135RWB6_9PEZI</name>
<gene>
    <name evidence="2" type="ORF">CNYM01_04536</name>
</gene>
<evidence type="ECO:0000313" key="2">
    <source>
        <dbReference type="EMBL" id="KXH27936.1"/>
    </source>
</evidence>
<comment type="caution">
    <text evidence="2">The sequence shown here is derived from an EMBL/GenBank/DDBJ whole genome shotgun (WGS) entry which is preliminary data.</text>
</comment>
<dbReference type="AlphaFoldDB" id="A0A135RWB6"/>
<evidence type="ECO:0000313" key="3">
    <source>
        <dbReference type="Proteomes" id="UP000070054"/>
    </source>
</evidence>
<reference evidence="2 3" key="1">
    <citation type="submission" date="2014-02" db="EMBL/GenBank/DDBJ databases">
        <title>The genome sequence of Colletotrichum nymphaeae SA-01.</title>
        <authorList>
            <person name="Baroncelli R."/>
            <person name="Thon M.R."/>
        </authorList>
    </citation>
    <scope>NUCLEOTIDE SEQUENCE [LARGE SCALE GENOMIC DNA]</scope>
    <source>
        <strain evidence="2 3">SA-01</strain>
    </source>
</reference>
<protein>
    <submittedName>
        <fullName evidence="2">Uncharacterized protein</fullName>
    </submittedName>
</protein>
<dbReference type="Proteomes" id="UP000070054">
    <property type="component" value="Unassembled WGS sequence"/>
</dbReference>
<dbReference type="OrthoDB" id="4843516at2759"/>
<dbReference type="Pfam" id="PF14441">
    <property type="entry name" value="OTT_1508_deam"/>
    <property type="match status" value="1"/>
</dbReference>
<proteinExistence type="predicted"/>
<sequence length="514" mass="57658">MIPQVTIPHASEPEPIAHGDLYVLNPPTPRGGTAKRDNAGALEIKDKDEKFKSVLENLDYFNGEGIKDLLKTSDIISKGFELLQDVARSLPTPTFISTHELGEDMKNINSTQKALAYFLQTTSGVKNRVYYHVGAVGCDVDEDELQKARIINFRLAKNRGLTEEDIEFMKTLKDLMNGNTSLANVEMLALKHIVARVQHEVEIECQGLQSLLRLLATHSVADQLFGKDSLEVFNWLVAIQKGKEPPQRSDGQRKANPLKRAWESADPMTEDAINPLVTNESIPGLHRASKASCRLFEGRGHEQAEDKIRGEIRGFLELTGTRRKLLDLTTKKLSRCFYSILGVLAEPLINLKTISKFLPEHRQKFLPMNISVEFHPLAAPCSPEDPTTQGPMLKLMHCEMQVLDYYILQGRPKNGSQSMNSRIGKYIGISKLCCPLCSIVMRTTPELFAVEDNHQVFSHQWMLPDFMCLDSFKQHLGNFTDVLEAWEQLSEEELKRPGVEGGAGPSKRGKSLAR</sequence>
<accession>A0A135RWB6</accession>
<feature type="region of interest" description="Disordered" evidence="1">
    <location>
        <begin position="493"/>
        <end position="514"/>
    </location>
</feature>
<dbReference type="InterPro" id="IPR027796">
    <property type="entry name" value="OTT_1508_deam-like"/>
</dbReference>
<organism evidence="2 3">
    <name type="scientific">Colletotrichum nymphaeae SA-01</name>
    <dbReference type="NCBI Taxonomy" id="1460502"/>
    <lineage>
        <taxon>Eukaryota</taxon>
        <taxon>Fungi</taxon>
        <taxon>Dikarya</taxon>
        <taxon>Ascomycota</taxon>
        <taxon>Pezizomycotina</taxon>
        <taxon>Sordariomycetes</taxon>
        <taxon>Hypocreomycetidae</taxon>
        <taxon>Glomerellales</taxon>
        <taxon>Glomerellaceae</taxon>
        <taxon>Colletotrichum</taxon>
        <taxon>Colletotrichum acutatum species complex</taxon>
    </lineage>
</organism>
<evidence type="ECO:0000256" key="1">
    <source>
        <dbReference type="SAM" id="MobiDB-lite"/>
    </source>
</evidence>
<keyword evidence="3" id="KW-1185">Reference proteome</keyword>